<organism evidence="2 3">
    <name type="scientific">Pristionchus mayeri</name>
    <dbReference type="NCBI Taxonomy" id="1317129"/>
    <lineage>
        <taxon>Eukaryota</taxon>
        <taxon>Metazoa</taxon>
        <taxon>Ecdysozoa</taxon>
        <taxon>Nematoda</taxon>
        <taxon>Chromadorea</taxon>
        <taxon>Rhabditida</taxon>
        <taxon>Rhabditina</taxon>
        <taxon>Diplogasteromorpha</taxon>
        <taxon>Diplogasteroidea</taxon>
        <taxon>Neodiplogasteridae</taxon>
        <taxon>Pristionchus</taxon>
    </lineage>
</organism>
<reference evidence="3" key="1">
    <citation type="submission" date="2022-10" db="EMBL/GenBank/DDBJ databases">
        <title>Genome assembly of Pristionchus species.</title>
        <authorList>
            <person name="Yoshida K."/>
            <person name="Sommer R.J."/>
        </authorList>
    </citation>
    <scope>NUCLEOTIDE SEQUENCE [LARGE SCALE GENOMIC DNA]</scope>
    <source>
        <strain evidence="3">RS5460</strain>
    </source>
</reference>
<dbReference type="Proteomes" id="UP001328107">
    <property type="component" value="Unassembled WGS sequence"/>
</dbReference>
<protein>
    <submittedName>
        <fullName evidence="2">Uncharacterized protein</fullName>
    </submittedName>
</protein>
<evidence type="ECO:0000313" key="3">
    <source>
        <dbReference type="Proteomes" id="UP001328107"/>
    </source>
</evidence>
<feature type="compositionally biased region" description="Basic and acidic residues" evidence="1">
    <location>
        <begin position="10"/>
        <end position="25"/>
    </location>
</feature>
<comment type="caution">
    <text evidence="2">The sequence shown here is derived from an EMBL/GenBank/DDBJ whole genome shotgun (WGS) entry which is preliminary data.</text>
</comment>
<gene>
    <name evidence="2" type="ORF">PMAYCL1PPCAC_21822</name>
</gene>
<name>A0AAN5I489_9BILA</name>
<dbReference type="EMBL" id="BTRK01000005">
    <property type="protein sequence ID" value="GMR51627.1"/>
    <property type="molecule type" value="Genomic_DNA"/>
</dbReference>
<sequence>MLFSGSTAIPRKEVKKEKKADRDEKLEVQESVFVRWLASIVDEEIKDYKDLCDVRHLAAVAQLVTGQDVSHYRDRSLAD</sequence>
<evidence type="ECO:0000256" key="1">
    <source>
        <dbReference type="SAM" id="MobiDB-lite"/>
    </source>
</evidence>
<keyword evidence="3" id="KW-1185">Reference proteome</keyword>
<proteinExistence type="predicted"/>
<dbReference type="AlphaFoldDB" id="A0AAN5I489"/>
<evidence type="ECO:0000313" key="2">
    <source>
        <dbReference type="EMBL" id="GMR51627.1"/>
    </source>
</evidence>
<feature type="region of interest" description="Disordered" evidence="1">
    <location>
        <begin position="1"/>
        <end position="25"/>
    </location>
</feature>
<accession>A0AAN5I489</accession>